<reference evidence="1 2" key="1">
    <citation type="submission" date="2019-06" db="EMBL/GenBank/DDBJ databases">
        <authorList>
            <person name="Livingstone P."/>
            <person name="Whitworth D."/>
        </authorList>
    </citation>
    <scope>NUCLEOTIDE SEQUENCE [LARGE SCALE GENOMIC DNA]</scope>
    <source>
        <strain evidence="1 2">AM401</strain>
    </source>
</reference>
<evidence type="ECO:0000313" key="1">
    <source>
        <dbReference type="EMBL" id="TQF08859.1"/>
    </source>
</evidence>
<dbReference type="AlphaFoldDB" id="A0A540WIM6"/>
<keyword evidence="2" id="KW-1185">Reference proteome</keyword>
<dbReference type="OrthoDB" id="5519637at2"/>
<sequence length="132" mass="15196">MRLSAEDARVEQRVGDLLAEQALVVPGPARVEPAWTRERLRPVVRRAVDRGILALEDVRLYVSLAESLGADFEEQRPHAWMRTWLDDAGVSDPVARLRRVVNERRRREDVVLQNRRKEEAFRLLHAPPGTDT</sequence>
<dbReference type="Proteomes" id="UP000315369">
    <property type="component" value="Unassembled WGS sequence"/>
</dbReference>
<proteinExistence type="predicted"/>
<evidence type="ECO:0000313" key="2">
    <source>
        <dbReference type="Proteomes" id="UP000315369"/>
    </source>
</evidence>
<comment type="caution">
    <text evidence="1">The sequence shown here is derived from an EMBL/GenBank/DDBJ whole genome shotgun (WGS) entry which is preliminary data.</text>
</comment>
<gene>
    <name evidence="1" type="ORF">FJV41_47675</name>
</gene>
<organism evidence="1 2">
    <name type="scientific">Myxococcus llanfairpwllgwyngyllgogerychwyrndrobwllllantysiliogogogochensis</name>
    <dbReference type="NCBI Taxonomy" id="2590453"/>
    <lineage>
        <taxon>Bacteria</taxon>
        <taxon>Pseudomonadati</taxon>
        <taxon>Myxococcota</taxon>
        <taxon>Myxococcia</taxon>
        <taxon>Myxococcales</taxon>
        <taxon>Cystobacterineae</taxon>
        <taxon>Myxococcaceae</taxon>
        <taxon>Myxococcus</taxon>
    </lineage>
</organism>
<accession>A0A540WIM6</accession>
<protein>
    <submittedName>
        <fullName evidence="1">Uncharacterized protein</fullName>
    </submittedName>
</protein>
<dbReference type="EMBL" id="VIFM01000432">
    <property type="protein sequence ID" value="TQF08859.1"/>
    <property type="molecule type" value="Genomic_DNA"/>
</dbReference>
<name>A0A540WIM6_9BACT</name>